<evidence type="ECO:0000256" key="1">
    <source>
        <dbReference type="ARBA" id="ARBA00004273"/>
    </source>
</evidence>
<feature type="region of interest" description="Disordered" evidence="4">
    <location>
        <begin position="133"/>
        <end position="156"/>
    </location>
</feature>
<evidence type="ECO:0000256" key="4">
    <source>
        <dbReference type="SAM" id="MobiDB-lite"/>
    </source>
</evidence>
<dbReference type="GO" id="GO:0036444">
    <property type="term" value="P:calcium import into the mitochondrion"/>
    <property type="evidence" value="ECO:0007669"/>
    <property type="project" value="TreeGrafter"/>
</dbReference>
<dbReference type="GO" id="GO:0051560">
    <property type="term" value="P:mitochondrial calcium ion homeostasis"/>
    <property type="evidence" value="ECO:0007669"/>
    <property type="project" value="TreeGrafter"/>
</dbReference>
<evidence type="ECO:0000313" key="6">
    <source>
        <dbReference type="RefSeq" id="XP_037898452.1"/>
    </source>
</evidence>
<evidence type="ECO:0000313" key="5">
    <source>
        <dbReference type="Proteomes" id="UP000092443"/>
    </source>
</evidence>
<accession>A0A9C5ZNS6</accession>
<keyword evidence="3" id="KW-0472">Membrane</keyword>
<feature type="non-terminal residue" evidence="6">
    <location>
        <position position="156"/>
    </location>
</feature>
<sequence length="156" mass="18311">MAANFCKRFLAAKSLINVNRNLKNVQRNYGYKNNTTHQPSKTYGKYLWIIGGDATAIICINLFKSGTNSVKAFNMRHSKYDEDSTISKLTARERRFIKFASREYDGQLYMTPQDFFFRIARLKRRILTKRDINSMRDETPPLKKGSNQLSRKLRDR</sequence>
<proteinExistence type="predicted"/>
<comment type="subcellular location">
    <subcellularLocation>
        <location evidence="1">Mitochondrion inner membrane</location>
    </subcellularLocation>
</comment>
<reference evidence="6" key="1">
    <citation type="submission" date="2025-08" db="UniProtKB">
        <authorList>
            <consortium name="RefSeq"/>
        </authorList>
    </citation>
    <scope>IDENTIFICATION</scope>
    <source>
        <tissue evidence="6">Whole body pupa</tissue>
    </source>
</reference>
<gene>
    <name evidence="6" type="primary">LOC119643180</name>
</gene>
<dbReference type="PANTHER" id="PTHR12294:SF13">
    <property type="entry name" value="MITOCHONDRIAL CALCIUM UPTAKE 3, ISOFORM D"/>
    <property type="match status" value="1"/>
</dbReference>
<keyword evidence="5" id="KW-1185">Reference proteome</keyword>
<evidence type="ECO:0000256" key="3">
    <source>
        <dbReference type="ARBA" id="ARBA00023136"/>
    </source>
</evidence>
<keyword evidence="2" id="KW-0677">Repeat</keyword>
<dbReference type="Proteomes" id="UP000092443">
    <property type="component" value="Unplaced"/>
</dbReference>
<dbReference type="GeneID" id="119643180"/>
<dbReference type="GO" id="GO:0005509">
    <property type="term" value="F:calcium ion binding"/>
    <property type="evidence" value="ECO:0007669"/>
    <property type="project" value="InterPro"/>
</dbReference>
<dbReference type="PANTHER" id="PTHR12294">
    <property type="entry name" value="EF HAND DOMAIN FAMILY A1,A2-RELATED"/>
    <property type="match status" value="1"/>
</dbReference>
<organism evidence="5 6">
    <name type="scientific">Glossina fuscipes</name>
    <dbReference type="NCBI Taxonomy" id="7396"/>
    <lineage>
        <taxon>Eukaryota</taxon>
        <taxon>Metazoa</taxon>
        <taxon>Ecdysozoa</taxon>
        <taxon>Arthropoda</taxon>
        <taxon>Hexapoda</taxon>
        <taxon>Insecta</taxon>
        <taxon>Pterygota</taxon>
        <taxon>Neoptera</taxon>
        <taxon>Endopterygota</taxon>
        <taxon>Diptera</taxon>
        <taxon>Brachycera</taxon>
        <taxon>Muscomorpha</taxon>
        <taxon>Hippoboscoidea</taxon>
        <taxon>Glossinidae</taxon>
        <taxon>Glossina</taxon>
    </lineage>
</organism>
<dbReference type="InterPro" id="IPR039800">
    <property type="entry name" value="MICU1/2/3"/>
</dbReference>
<dbReference type="RefSeq" id="XP_037898452.1">
    <property type="nucleotide sequence ID" value="XM_038042524.1"/>
</dbReference>
<protein>
    <submittedName>
        <fullName evidence="6">Uncharacterized protein LOC119643180</fullName>
    </submittedName>
</protein>
<evidence type="ECO:0000256" key="2">
    <source>
        <dbReference type="ARBA" id="ARBA00022737"/>
    </source>
</evidence>
<dbReference type="KEGG" id="gfs:119643180"/>
<dbReference type="AlphaFoldDB" id="A0A9C5ZNS6"/>
<dbReference type="GO" id="GO:1990246">
    <property type="term" value="C:uniplex complex"/>
    <property type="evidence" value="ECO:0007669"/>
    <property type="project" value="TreeGrafter"/>
</dbReference>
<name>A0A9C5ZNS6_9MUSC</name>